<name>A0A090TC03_9VIBR</name>
<dbReference type="Gene3D" id="3.40.50.300">
    <property type="entry name" value="P-loop containing nucleotide triphosphate hydrolases"/>
    <property type="match status" value="1"/>
</dbReference>
<dbReference type="InterPro" id="IPR027417">
    <property type="entry name" value="P-loop_NTPase"/>
</dbReference>
<dbReference type="AlphaFoldDB" id="A0A090TC03"/>
<dbReference type="EMBL" id="BBMT01000010">
    <property type="protein sequence ID" value="GAL36299.1"/>
    <property type="molecule type" value="Genomic_DNA"/>
</dbReference>
<proteinExistence type="predicted"/>
<dbReference type="Proteomes" id="UP000029224">
    <property type="component" value="Unassembled WGS sequence"/>
</dbReference>
<gene>
    <name evidence="1" type="ORF">JCM19240_1743</name>
</gene>
<evidence type="ECO:0000313" key="1">
    <source>
        <dbReference type="EMBL" id="GAL36299.1"/>
    </source>
</evidence>
<reference evidence="1 2" key="2">
    <citation type="submission" date="2014-09" db="EMBL/GenBank/DDBJ databases">
        <authorList>
            <consortium name="NBRP consortium"/>
            <person name="Sawabe T."/>
            <person name="Meirelles P."/>
            <person name="Nakanishi M."/>
            <person name="Sayaka M."/>
            <person name="Hattori M."/>
            <person name="Ohkuma M."/>
        </authorList>
    </citation>
    <scope>NUCLEOTIDE SEQUENCE [LARGE SCALE GENOMIC DNA]</scope>
    <source>
        <strain evidence="1 2">JCM 19240</strain>
    </source>
</reference>
<organism evidence="1 2">
    <name type="scientific">Vibrio maritimus</name>
    <dbReference type="NCBI Taxonomy" id="990268"/>
    <lineage>
        <taxon>Bacteria</taxon>
        <taxon>Pseudomonadati</taxon>
        <taxon>Pseudomonadota</taxon>
        <taxon>Gammaproteobacteria</taxon>
        <taxon>Vibrionales</taxon>
        <taxon>Vibrionaceae</taxon>
        <taxon>Vibrio</taxon>
    </lineage>
</organism>
<accession>A0A090TC03</accession>
<reference evidence="1 2" key="1">
    <citation type="submission" date="2014-09" db="EMBL/GenBank/DDBJ databases">
        <title>Vibrio maritimus JCM 19240. (C210) whole genome shotgun sequence.</title>
        <authorList>
            <person name="Sawabe T."/>
            <person name="Meirelles P."/>
            <person name="Nakanishi M."/>
            <person name="Sayaka M."/>
            <person name="Hattori M."/>
            <person name="Ohkuma M."/>
        </authorList>
    </citation>
    <scope>NUCLEOTIDE SEQUENCE [LARGE SCALE GENOMIC DNA]</scope>
    <source>
        <strain evidence="1 2">JCM 19240</strain>
    </source>
</reference>
<keyword evidence="2" id="KW-1185">Reference proteome</keyword>
<sequence length="57" mass="6364">MMECTHEIANALLTGASMQQIEALAQSQGMTTLKQSGIEKLRDGVTSYQELQRVLYF</sequence>
<protein>
    <submittedName>
        <fullName evidence="1">Type IV fimbrial assembly ATPase PilB</fullName>
    </submittedName>
</protein>
<comment type="caution">
    <text evidence="1">The sequence shown here is derived from an EMBL/GenBank/DDBJ whole genome shotgun (WGS) entry which is preliminary data.</text>
</comment>
<evidence type="ECO:0000313" key="2">
    <source>
        <dbReference type="Proteomes" id="UP000029224"/>
    </source>
</evidence>